<keyword evidence="2" id="KW-0732">Signal</keyword>
<evidence type="ECO:0000256" key="2">
    <source>
        <dbReference type="SAM" id="SignalP"/>
    </source>
</evidence>
<dbReference type="RefSeq" id="WP_016173346.1">
    <property type="nucleotide sequence ID" value="NZ_ASWK01000001.1"/>
</dbReference>
<dbReference type="HOGENOM" id="CLU_1382226_0_0_9"/>
<feature type="region of interest" description="Disordered" evidence="1">
    <location>
        <begin position="43"/>
        <end position="97"/>
    </location>
</feature>
<feature type="compositionally biased region" description="Polar residues" evidence="1">
    <location>
        <begin position="45"/>
        <end position="58"/>
    </location>
</feature>
<dbReference type="OrthoDB" id="2194887at2"/>
<feature type="chain" id="PRO_5004488309" description="WxL domain-containing protein" evidence="2">
    <location>
        <begin position="26"/>
        <end position="189"/>
    </location>
</feature>
<keyword evidence="4" id="KW-1185">Reference proteome</keyword>
<comment type="caution">
    <text evidence="3">The sequence shown here is derived from an EMBL/GenBank/DDBJ whole genome shotgun (WGS) entry which is preliminary data.</text>
</comment>
<evidence type="ECO:0000313" key="4">
    <source>
        <dbReference type="Proteomes" id="UP000014127"/>
    </source>
</evidence>
<organism evidence="3 4">
    <name type="scientific">Enterococcus dispar ATCC 51266</name>
    <dbReference type="NCBI Taxonomy" id="1139219"/>
    <lineage>
        <taxon>Bacteria</taxon>
        <taxon>Bacillati</taxon>
        <taxon>Bacillota</taxon>
        <taxon>Bacilli</taxon>
        <taxon>Lactobacillales</taxon>
        <taxon>Enterococcaceae</taxon>
        <taxon>Enterococcus</taxon>
    </lineage>
</organism>
<accession>S0KGF1</accession>
<dbReference type="eggNOG" id="ENOG5032EM2">
    <property type="taxonomic scope" value="Bacteria"/>
</dbReference>
<dbReference type="EMBL" id="AHYR01000011">
    <property type="protein sequence ID" value="EOT39223.1"/>
    <property type="molecule type" value="Genomic_DNA"/>
</dbReference>
<gene>
    <name evidence="3" type="ORF">OMK_02219</name>
</gene>
<dbReference type="PATRIC" id="fig|1139219.3.peg.2161"/>
<proteinExistence type="predicted"/>
<evidence type="ECO:0008006" key="5">
    <source>
        <dbReference type="Google" id="ProtNLM"/>
    </source>
</evidence>
<reference evidence="3 4" key="1">
    <citation type="submission" date="2013-03" db="EMBL/GenBank/DDBJ databases">
        <title>The Genome Sequence of Enterococcus dispar ATCC_51266 (Illumina only assembly).</title>
        <authorList>
            <consortium name="The Broad Institute Genomics Platform"/>
            <consortium name="The Broad Institute Genome Sequencing Center for Infectious Disease"/>
            <person name="Earl A."/>
            <person name="Russ C."/>
            <person name="Gilmore M."/>
            <person name="Surin D."/>
            <person name="Walker B."/>
            <person name="Young S."/>
            <person name="Zeng Q."/>
            <person name="Gargeya S."/>
            <person name="Fitzgerald M."/>
            <person name="Haas B."/>
            <person name="Abouelleil A."/>
            <person name="Allen A.W."/>
            <person name="Alvarado L."/>
            <person name="Arachchi H.M."/>
            <person name="Berlin A.M."/>
            <person name="Chapman S.B."/>
            <person name="Gainer-Dewar J."/>
            <person name="Goldberg J."/>
            <person name="Griggs A."/>
            <person name="Gujja S."/>
            <person name="Hansen M."/>
            <person name="Howarth C."/>
            <person name="Imamovic A."/>
            <person name="Ireland A."/>
            <person name="Larimer J."/>
            <person name="McCowan C."/>
            <person name="Murphy C."/>
            <person name="Pearson M."/>
            <person name="Poon T.W."/>
            <person name="Priest M."/>
            <person name="Roberts A."/>
            <person name="Saif S."/>
            <person name="Shea T."/>
            <person name="Sisk P."/>
            <person name="Sykes S."/>
            <person name="Wortman J."/>
            <person name="Nusbaum C."/>
            <person name="Birren B."/>
        </authorList>
    </citation>
    <scope>NUCLEOTIDE SEQUENCE [LARGE SCALE GENOMIC DNA]</scope>
    <source>
        <strain evidence="3 4">ATCC 51266</strain>
    </source>
</reference>
<dbReference type="STRING" id="44009.RV01_GL000402"/>
<sequence length="189" mass="20587">MKKKTYSVFLALGASVFLFSEHALAHTVIYDPLNPKNAITPIANEETQSSTDNKQTKAQLALDNPKKQSVSAKKVGNHLATDKDKGPKASRNSAYLSNRPVKNKKAKWAENPAYMPPYHAQAKNNVLILDEEFFAPATIVALPPEGNHKSGNAIHEWTEIAQSAYLLSGLVLYGEKSGELAVGRAEFVG</sequence>
<protein>
    <recommendedName>
        <fullName evidence="5">WxL domain-containing protein</fullName>
    </recommendedName>
</protein>
<evidence type="ECO:0000313" key="3">
    <source>
        <dbReference type="EMBL" id="EOT39223.1"/>
    </source>
</evidence>
<dbReference type="AlphaFoldDB" id="S0KGF1"/>
<dbReference type="Proteomes" id="UP000014127">
    <property type="component" value="Unassembled WGS sequence"/>
</dbReference>
<evidence type="ECO:0000256" key="1">
    <source>
        <dbReference type="SAM" id="MobiDB-lite"/>
    </source>
</evidence>
<feature type="signal peptide" evidence="2">
    <location>
        <begin position="1"/>
        <end position="25"/>
    </location>
</feature>
<name>S0KGF1_9ENTE</name>